<comment type="caution">
    <text evidence="1">The sequence shown here is derived from an EMBL/GenBank/DDBJ whole genome shotgun (WGS) entry which is preliminary data.</text>
</comment>
<gene>
    <name evidence="1" type="ORF">NAT50_09625</name>
</gene>
<dbReference type="PROSITE" id="PS51257">
    <property type="entry name" value="PROKAR_LIPOPROTEIN"/>
    <property type="match status" value="1"/>
</dbReference>
<evidence type="ECO:0008006" key="3">
    <source>
        <dbReference type="Google" id="ProtNLM"/>
    </source>
</evidence>
<evidence type="ECO:0000313" key="1">
    <source>
        <dbReference type="EMBL" id="MCL9809616.1"/>
    </source>
</evidence>
<accession>A0ABT0TQ43</accession>
<evidence type="ECO:0000313" key="2">
    <source>
        <dbReference type="Proteomes" id="UP001317191"/>
    </source>
</evidence>
<sequence>MIKNKKLCFVCRITGVLFILIFTSSCSITNYYFENSEMRTGLNLTTGKWILKEVVAPNEIKQKLSQLAKDDFSKILDSRFSLAKDVKEFLITPGIDLNKSPSELAKINKTTGYNYLIDIRAKVIKNEFNAVDFTNHKFKKDLKEKKILVELNVYDLDNQFLVYSKKAIAISKLKQDNDDINFSSSINTMILGAYKKIMKDINKKSIK</sequence>
<organism evidence="1 2">
    <name type="scientific">Flavobacterium luminosum</name>
    <dbReference type="NCBI Taxonomy" id="2949086"/>
    <lineage>
        <taxon>Bacteria</taxon>
        <taxon>Pseudomonadati</taxon>
        <taxon>Bacteroidota</taxon>
        <taxon>Flavobacteriia</taxon>
        <taxon>Flavobacteriales</taxon>
        <taxon>Flavobacteriaceae</taxon>
        <taxon>Flavobacterium</taxon>
    </lineage>
</organism>
<keyword evidence="2" id="KW-1185">Reference proteome</keyword>
<dbReference type="Proteomes" id="UP001317191">
    <property type="component" value="Unassembled WGS sequence"/>
</dbReference>
<dbReference type="RefSeq" id="WP_250593068.1">
    <property type="nucleotide sequence ID" value="NZ_JAMLJM010000007.1"/>
</dbReference>
<protein>
    <recommendedName>
        <fullName evidence="3">DUF4136 domain-containing protein</fullName>
    </recommendedName>
</protein>
<name>A0ABT0TQ43_9FLAO</name>
<dbReference type="EMBL" id="JAMLJM010000007">
    <property type="protein sequence ID" value="MCL9809616.1"/>
    <property type="molecule type" value="Genomic_DNA"/>
</dbReference>
<reference evidence="1 2" key="1">
    <citation type="submission" date="2022-05" db="EMBL/GenBank/DDBJ databases">
        <title>Flavobacterium sp., isolated from activated sludge.</title>
        <authorList>
            <person name="Ran Q."/>
        </authorList>
    </citation>
    <scope>NUCLEOTIDE SEQUENCE [LARGE SCALE GENOMIC DNA]</scope>
    <source>
        <strain evidence="1 2">HXWNR70</strain>
    </source>
</reference>
<proteinExistence type="predicted"/>